<comment type="subcellular location">
    <subcellularLocation>
        <location evidence="12">Cell inner membrane</location>
        <topology evidence="12">Single-pass membrane protein</topology>
    </subcellularLocation>
    <subcellularLocation>
        <location evidence="11">Endomembrane system</location>
        <topology evidence="11">Single-pass membrane protein</topology>
    </subcellularLocation>
</comment>
<evidence type="ECO:0000256" key="13">
    <source>
        <dbReference type="RuleBase" id="RU003848"/>
    </source>
</evidence>
<evidence type="ECO:0000256" key="2">
    <source>
        <dbReference type="ARBA" id="ARBA00022547"/>
    </source>
</evidence>
<keyword evidence="12" id="KW-1003">Cell membrane</keyword>
<organism evidence="15 16">
    <name type="scientific">Brevundimonas subvibrioides (strain ATCC 15264 / DSM 4735 / LMG 14903 / NBRC 16000 / CB 81)</name>
    <name type="common">Caulobacter subvibrioides</name>
    <dbReference type="NCBI Taxonomy" id="633149"/>
    <lineage>
        <taxon>Bacteria</taxon>
        <taxon>Pseudomonadati</taxon>
        <taxon>Pseudomonadota</taxon>
        <taxon>Alphaproteobacteria</taxon>
        <taxon>Caulobacterales</taxon>
        <taxon>Caulobacteraceae</taxon>
        <taxon>Brevundimonas</taxon>
    </lineage>
</organism>
<evidence type="ECO:0000256" key="1">
    <source>
        <dbReference type="ARBA" id="ARBA00022448"/>
    </source>
</evidence>
<name>D9QM89_BRESC</name>
<evidence type="ECO:0000256" key="6">
    <source>
        <dbReference type="ARBA" id="ARBA00023065"/>
    </source>
</evidence>
<dbReference type="RefSeq" id="WP_013270116.1">
    <property type="nucleotide sequence ID" value="NC_014375.1"/>
</dbReference>
<dbReference type="InterPro" id="IPR002146">
    <property type="entry name" value="ATP_synth_b/b'su_bac/chlpt"/>
</dbReference>
<dbReference type="STRING" id="633149.Bresu_2708"/>
<dbReference type="EMBL" id="CP002102">
    <property type="protein sequence ID" value="ADL02015.1"/>
    <property type="molecule type" value="Genomic_DNA"/>
</dbReference>
<accession>D9QM89</accession>
<keyword evidence="12" id="KW-0997">Cell inner membrane</keyword>
<feature type="coiled-coil region" evidence="14">
    <location>
        <begin position="40"/>
        <end position="81"/>
    </location>
</feature>
<evidence type="ECO:0000256" key="14">
    <source>
        <dbReference type="SAM" id="Coils"/>
    </source>
</evidence>
<evidence type="ECO:0000256" key="11">
    <source>
        <dbReference type="ARBA" id="ARBA00037847"/>
    </source>
</evidence>
<evidence type="ECO:0000256" key="10">
    <source>
        <dbReference type="ARBA" id="ARBA00025614"/>
    </source>
</evidence>
<comment type="similarity">
    <text evidence="12 13">Belongs to the ATPase B chain family.</text>
</comment>
<keyword evidence="4 12" id="KW-0375">Hydrogen ion transport</keyword>
<evidence type="ECO:0000256" key="7">
    <source>
        <dbReference type="ARBA" id="ARBA00023136"/>
    </source>
</evidence>
<keyword evidence="8 12" id="KW-0066">ATP synthesis</keyword>
<keyword evidence="3 12" id="KW-0812">Transmembrane</keyword>
<dbReference type="HOGENOM" id="CLU_079215_6_1_5"/>
<feature type="transmembrane region" description="Helical" evidence="12">
    <location>
        <begin position="17"/>
        <end position="39"/>
    </location>
</feature>
<evidence type="ECO:0000256" key="5">
    <source>
        <dbReference type="ARBA" id="ARBA00022989"/>
    </source>
</evidence>
<evidence type="ECO:0000256" key="9">
    <source>
        <dbReference type="ARBA" id="ARBA00025198"/>
    </source>
</evidence>
<dbReference type="InParanoid" id="D9QM89"/>
<proteinExistence type="inferred from homology"/>
<dbReference type="CDD" id="cd06503">
    <property type="entry name" value="ATP-synt_Fo_b"/>
    <property type="match status" value="1"/>
</dbReference>
<evidence type="ECO:0000256" key="12">
    <source>
        <dbReference type="HAMAP-Rule" id="MF_01398"/>
    </source>
</evidence>
<gene>
    <name evidence="12" type="primary">atpF</name>
    <name evidence="15" type="ordered locus">Bresu_2708</name>
</gene>
<dbReference type="Proteomes" id="UP000002696">
    <property type="component" value="Chromosome"/>
</dbReference>
<reference evidence="16" key="1">
    <citation type="journal article" date="2011" name="J. Bacteriol.">
        <title>Genome sequences of eight morphologically diverse alphaproteobacteria.</title>
        <authorList>
            <consortium name="US DOE Joint Genome Institute"/>
            <person name="Brown P.J."/>
            <person name="Kysela D.T."/>
            <person name="Buechlein A."/>
            <person name="Hemmerich C."/>
            <person name="Brun Y.V."/>
        </authorList>
    </citation>
    <scope>NUCLEOTIDE SEQUENCE [LARGE SCALE GENOMIC DNA]</scope>
    <source>
        <strain evidence="16">ATCC 15264 / DSM 4735 / LMG 14903 / NBRC 16000 / CB 81</strain>
    </source>
</reference>
<evidence type="ECO:0000256" key="4">
    <source>
        <dbReference type="ARBA" id="ARBA00022781"/>
    </source>
</evidence>
<keyword evidence="6 12" id="KW-0406">Ion transport</keyword>
<dbReference type="GO" id="GO:0045259">
    <property type="term" value="C:proton-transporting ATP synthase complex"/>
    <property type="evidence" value="ECO:0007669"/>
    <property type="project" value="UniProtKB-KW"/>
</dbReference>
<dbReference type="GO" id="GO:0046933">
    <property type="term" value="F:proton-transporting ATP synthase activity, rotational mechanism"/>
    <property type="evidence" value="ECO:0007669"/>
    <property type="project" value="UniProtKB-UniRule"/>
</dbReference>
<keyword evidence="14" id="KW-0175">Coiled coil</keyword>
<protein>
    <recommendedName>
        <fullName evidence="12">ATP synthase subunit b</fullName>
    </recommendedName>
    <alternativeName>
        <fullName evidence="12">ATP synthase F(0) sector subunit b</fullName>
    </alternativeName>
    <alternativeName>
        <fullName evidence="12">ATPase subunit I</fullName>
    </alternativeName>
    <alternativeName>
        <fullName evidence="12">F-type ATPase subunit b</fullName>
        <shortName evidence="12">F-ATPase subunit b</shortName>
    </alternativeName>
</protein>
<evidence type="ECO:0000256" key="3">
    <source>
        <dbReference type="ARBA" id="ARBA00022692"/>
    </source>
</evidence>
<dbReference type="BioCyc" id="BSUB633149:G1GM8-2712-MONOMER"/>
<keyword evidence="5 12" id="KW-1133">Transmembrane helix</keyword>
<evidence type="ECO:0000313" key="15">
    <source>
        <dbReference type="EMBL" id="ADL02015.1"/>
    </source>
</evidence>
<dbReference type="eggNOG" id="COG0711">
    <property type="taxonomic scope" value="Bacteria"/>
</dbReference>
<comment type="subunit">
    <text evidence="12">F-type ATPases have 2 components, F(1) - the catalytic core - and F(0) - the membrane proton channel. F(1) has five subunits: alpha(3), beta(3), gamma(1), delta(1), epsilon(1). F(0) has three main subunits: a(1), b(2) and c(10-14). The alpha and beta chains form an alternating ring which encloses part of the gamma chain. F(1) is attached to F(0) by a central stalk formed by the gamma and epsilon chains, while a peripheral stalk is formed by the delta and b chains.</text>
</comment>
<dbReference type="Pfam" id="PF00430">
    <property type="entry name" value="ATP-synt_B"/>
    <property type="match status" value="1"/>
</dbReference>
<evidence type="ECO:0000256" key="8">
    <source>
        <dbReference type="ARBA" id="ARBA00023310"/>
    </source>
</evidence>
<keyword evidence="7 12" id="KW-0472">Membrane</keyword>
<dbReference type="KEGG" id="bsb:Bresu_2708"/>
<sequence length="171" mass="18094">MPAFLTSHFYNLSEPELWVGIGLLIFIGIAIAAGVPKLVAGTLDARAAKIQSELDEAQRLRAEAEALLAQIRAEKAAADIQAREMLAAAEADARIMEAEAKVRLEETLARRQALAERRIASAEAQASAEVKAAAADVAAQAAETILAARLQTQKSDPLLDAAIGQIGTRLN</sequence>
<dbReference type="HAMAP" id="MF_01398">
    <property type="entry name" value="ATP_synth_b_bprime"/>
    <property type="match status" value="1"/>
</dbReference>
<dbReference type="AlphaFoldDB" id="D9QM89"/>
<keyword evidence="1 12" id="KW-0813">Transport</keyword>
<comment type="function">
    <text evidence="10">Component of the F(0) channel, it forms part of the peripheral stalk, linking F(1) to F(0). The b'-subunit is a diverged and duplicated form of b found in plants and photosynthetic bacteria.</text>
</comment>
<dbReference type="NCBIfam" id="NF011045">
    <property type="entry name" value="PRK14475.1"/>
    <property type="match status" value="1"/>
</dbReference>
<comment type="function">
    <text evidence="9 12">F(1)F(0) ATP synthase produces ATP from ADP in the presence of a proton or sodium gradient. F-type ATPases consist of two structural domains, F(1) containing the extramembraneous catalytic core and F(0) containing the membrane proton channel, linked together by a central stalk and a peripheral stalk. During catalysis, ATP synthesis in the catalytic domain of F(1) is coupled via a rotary mechanism of the central stalk subunits to proton translocation.</text>
</comment>
<keyword evidence="16" id="KW-1185">Reference proteome</keyword>
<evidence type="ECO:0000313" key="16">
    <source>
        <dbReference type="Proteomes" id="UP000002696"/>
    </source>
</evidence>
<dbReference type="GO" id="GO:0012505">
    <property type="term" value="C:endomembrane system"/>
    <property type="evidence" value="ECO:0007669"/>
    <property type="project" value="UniProtKB-SubCell"/>
</dbReference>
<dbReference type="GO" id="GO:0005886">
    <property type="term" value="C:plasma membrane"/>
    <property type="evidence" value="ECO:0007669"/>
    <property type="project" value="UniProtKB-SubCell"/>
</dbReference>
<keyword evidence="2 12" id="KW-0138">CF(0)</keyword>